<accession>A0A0F7L9J7</accession>
<sequence>MENVLLILFGSLKRKKFSTYYITLRCLIPGKFVIYGTVRYLNNNNSMQTNHTINTIHTIFNLVYKGQ</sequence>
<protein>
    <submittedName>
        <fullName evidence="1">Uncharacterized protein</fullName>
    </submittedName>
</protein>
<evidence type="ECO:0000313" key="1">
    <source>
        <dbReference type="EMBL" id="AKH48283.1"/>
    </source>
</evidence>
<dbReference type="EMBL" id="KR029602">
    <property type="protein sequence ID" value="AKH48283.1"/>
    <property type="molecule type" value="Genomic_DNA"/>
</dbReference>
<proteinExistence type="predicted"/>
<name>A0A0F7L9J7_9VIRU</name>
<reference evidence="1" key="1">
    <citation type="journal article" date="2015" name="Front. Microbiol.">
        <title>Combining genomic sequencing methods to explore viral diversity and reveal potential virus-host interactions.</title>
        <authorList>
            <person name="Chow C.E."/>
            <person name="Winget D.M."/>
            <person name="White R.A.III."/>
            <person name="Hallam S.J."/>
            <person name="Suttle C.A."/>
        </authorList>
    </citation>
    <scope>NUCLEOTIDE SEQUENCE</scope>
    <source>
        <strain evidence="1">Oxic1_7</strain>
    </source>
</reference>
<organism evidence="1">
    <name type="scientific">uncultured marine virus</name>
    <dbReference type="NCBI Taxonomy" id="186617"/>
    <lineage>
        <taxon>Viruses</taxon>
        <taxon>environmental samples</taxon>
    </lineage>
</organism>
<reference evidence="1" key="2">
    <citation type="submission" date="2015-03" db="EMBL/GenBank/DDBJ databases">
        <authorList>
            <person name="Chow C.-E.T."/>
            <person name="Winget D.M."/>
            <person name="White R.A.III."/>
            <person name="Hallam S.J."/>
            <person name="Suttle C.A."/>
        </authorList>
    </citation>
    <scope>NUCLEOTIDE SEQUENCE</scope>
    <source>
        <strain evidence="1">Oxic1_7</strain>
    </source>
</reference>